<reference evidence="2 3" key="1">
    <citation type="submission" date="2020-09" db="EMBL/GenBank/DDBJ databases">
        <title>Draft Genome Sequence of Aminobacter carboxidus type strain DSM 1086, a soil Gram-negative carboxydobacterium.</title>
        <authorList>
            <person name="Turrini P."/>
            <person name="Tescari M."/>
            <person name="Artuso I."/>
            <person name="Lugli G.A."/>
            <person name="Frangipani E."/>
            <person name="Ventura M."/>
            <person name="Visca P."/>
        </authorList>
    </citation>
    <scope>NUCLEOTIDE SEQUENCE [LARGE SCALE GENOMIC DNA]</scope>
    <source>
        <strain evidence="2 3">DSM 1086</strain>
    </source>
</reference>
<keyword evidence="3" id="KW-1185">Reference proteome</keyword>
<feature type="region of interest" description="Disordered" evidence="1">
    <location>
        <begin position="24"/>
        <end position="44"/>
    </location>
</feature>
<comment type="caution">
    <text evidence="2">The sequence shown here is derived from an EMBL/GenBank/DDBJ whole genome shotgun (WGS) entry which is preliminary data.</text>
</comment>
<evidence type="ECO:0000313" key="3">
    <source>
        <dbReference type="Proteomes" id="UP000598227"/>
    </source>
</evidence>
<dbReference type="RefSeq" id="WP_210322294.1">
    <property type="nucleotide sequence ID" value="NZ_JACHGI010000004.1"/>
</dbReference>
<name>A0ABR9GHC6_9HYPH</name>
<dbReference type="EMBL" id="JACZEP010000001">
    <property type="protein sequence ID" value="MBE1203067.1"/>
    <property type="molecule type" value="Genomic_DNA"/>
</dbReference>
<sequence length="80" mass="8960">MNNEFTQTPLIASPLVVADPLLGRHSTEDCNQPRKRSDRLQQRIGQRRIVDAVDRHAGKLPAASKNRAQGLPSLVRLHDQ</sequence>
<evidence type="ECO:0000256" key="1">
    <source>
        <dbReference type="SAM" id="MobiDB-lite"/>
    </source>
</evidence>
<evidence type="ECO:0000313" key="2">
    <source>
        <dbReference type="EMBL" id="MBE1203067.1"/>
    </source>
</evidence>
<organism evidence="2 3">
    <name type="scientific">Aminobacter carboxidus</name>
    <dbReference type="NCBI Taxonomy" id="376165"/>
    <lineage>
        <taxon>Bacteria</taxon>
        <taxon>Pseudomonadati</taxon>
        <taxon>Pseudomonadota</taxon>
        <taxon>Alphaproteobacteria</taxon>
        <taxon>Hyphomicrobiales</taxon>
        <taxon>Phyllobacteriaceae</taxon>
        <taxon>Aminobacter</taxon>
    </lineage>
</organism>
<feature type="region of interest" description="Disordered" evidence="1">
    <location>
        <begin position="56"/>
        <end position="80"/>
    </location>
</feature>
<protein>
    <submittedName>
        <fullName evidence="2">Uncharacterized protein</fullName>
    </submittedName>
</protein>
<proteinExistence type="predicted"/>
<accession>A0ABR9GHC6</accession>
<gene>
    <name evidence="2" type="ORF">IHE39_02050</name>
</gene>
<dbReference type="Proteomes" id="UP000598227">
    <property type="component" value="Unassembled WGS sequence"/>
</dbReference>